<dbReference type="Gene3D" id="1.10.8.270">
    <property type="entry name" value="putative rabgap domain of human tbc1 domain family member 14 like domains"/>
    <property type="match status" value="1"/>
</dbReference>
<dbReference type="PANTHER" id="PTHR47219:SF20">
    <property type="entry name" value="TBC1 DOMAIN FAMILY MEMBER 2B"/>
    <property type="match status" value="1"/>
</dbReference>
<dbReference type="AlphaFoldDB" id="A0A9W7DAQ3"/>
<dbReference type="GO" id="GO:0005096">
    <property type="term" value="F:GTPase activator activity"/>
    <property type="evidence" value="ECO:0007669"/>
    <property type="project" value="TreeGrafter"/>
</dbReference>
<reference evidence="3" key="1">
    <citation type="submission" date="2023-04" db="EMBL/GenBank/DDBJ databases">
        <title>Phytophthora fragariaefolia NBRC 109709.</title>
        <authorList>
            <person name="Ichikawa N."/>
            <person name="Sato H."/>
            <person name="Tonouchi N."/>
        </authorList>
    </citation>
    <scope>NUCLEOTIDE SEQUENCE</scope>
    <source>
        <strain evidence="3">NBRC 109709</strain>
    </source>
</reference>
<dbReference type="GO" id="GO:0031267">
    <property type="term" value="F:small GTPase binding"/>
    <property type="evidence" value="ECO:0007669"/>
    <property type="project" value="TreeGrafter"/>
</dbReference>
<dbReference type="InterPro" id="IPR035969">
    <property type="entry name" value="Rab-GAP_TBC_sf"/>
</dbReference>
<accession>A0A9W7DAQ3</accession>
<dbReference type="OrthoDB" id="294251at2759"/>
<dbReference type="PANTHER" id="PTHR47219">
    <property type="entry name" value="RAB GTPASE-ACTIVATING PROTEIN 1-LIKE"/>
    <property type="match status" value="1"/>
</dbReference>
<dbReference type="InterPro" id="IPR000195">
    <property type="entry name" value="Rab-GAP-TBC_dom"/>
</dbReference>
<gene>
    <name evidence="3" type="ORF">Pfra01_002943600</name>
</gene>
<dbReference type="InterPro" id="IPR050302">
    <property type="entry name" value="Rab_GAP_TBC_domain"/>
</dbReference>
<dbReference type="SMART" id="SM00164">
    <property type="entry name" value="TBC"/>
    <property type="match status" value="1"/>
</dbReference>
<organism evidence="3 4">
    <name type="scientific">Phytophthora fragariaefolia</name>
    <dbReference type="NCBI Taxonomy" id="1490495"/>
    <lineage>
        <taxon>Eukaryota</taxon>
        <taxon>Sar</taxon>
        <taxon>Stramenopiles</taxon>
        <taxon>Oomycota</taxon>
        <taxon>Peronosporomycetes</taxon>
        <taxon>Peronosporales</taxon>
        <taxon>Peronosporaceae</taxon>
        <taxon>Phytophthora</taxon>
    </lineage>
</organism>
<sequence length="324" mass="37420">MSEHGIFMEDEDFGADDLDLDSPEAIHMLQQSRWQRLLFEYEHQQQRKEEKDLAGDSSASDGLGPLAHGIWRTEERIRAILMRDDRDFGAVPDELHGKLWMLASGAQMEMRKNKGQYQQLLAAELESTEATRQIDVDLHRTVAEEDKEFWTEEKSRMMRRVLVAYSYYNPGLGYCQGLNYIVARSLQHLGEEEAFYLLVAIVRLAPDDYYTTMVRGIAFVVSSARRFSILLFTNYCAMQLGLAIDQHVFADLVRLQYSEISEHLSELGGSGMELSLACTEWFLTLFASPCEREVTFQIWDSIFLQGDEVNMYKYVVLLKSRVYL</sequence>
<keyword evidence="4" id="KW-1185">Reference proteome</keyword>
<proteinExistence type="predicted"/>
<feature type="region of interest" description="Disordered" evidence="1">
    <location>
        <begin position="47"/>
        <end position="66"/>
    </location>
</feature>
<dbReference type="FunFam" id="1.10.8.270:FF:000016">
    <property type="entry name" value="TBC1 domain family member 2A"/>
    <property type="match status" value="1"/>
</dbReference>
<evidence type="ECO:0000313" key="4">
    <source>
        <dbReference type="Proteomes" id="UP001165121"/>
    </source>
</evidence>
<name>A0A9W7DAQ3_9STRA</name>
<dbReference type="SUPFAM" id="SSF47923">
    <property type="entry name" value="Ypt/Rab-GAP domain of gyp1p"/>
    <property type="match status" value="2"/>
</dbReference>
<dbReference type="Gene3D" id="1.10.472.80">
    <property type="entry name" value="Ypt/Rab-GAP domain of gyp1p, domain 3"/>
    <property type="match status" value="1"/>
</dbReference>
<evidence type="ECO:0000256" key="1">
    <source>
        <dbReference type="SAM" id="MobiDB-lite"/>
    </source>
</evidence>
<evidence type="ECO:0000259" key="2">
    <source>
        <dbReference type="PROSITE" id="PS50086"/>
    </source>
</evidence>
<comment type="caution">
    <text evidence="3">The sequence shown here is derived from an EMBL/GenBank/DDBJ whole genome shotgun (WGS) entry which is preliminary data.</text>
</comment>
<feature type="domain" description="Rab-GAP TBC" evidence="2">
    <location>
        <begin position="90"/>
        <end position="306"/>
    </location>
</feature>
<dbReference type="EMBL" id="BSXT01018881">
    <property type="protein sequence ID" value="GMG15394.1"/>
    <property type="molecule type" value="Genomic_DNA"/>
</dbReference>
<evidence type="ECO:0000313" key="3">
    <source>
        <dbReference type="EMBL" id="GMG15394.1"/>
    </source>
</evidence>
<dbReference type="Pfam" id="PF00566">
    <property type="entry name" value="RabGAP-TBC"/>
    <property type="match status" value="2"/>
</dbReference>
<dbReference type="Proteomes" id="UP001165121">
    <property type="component" value="Unassembled WGS sequence"/>
</dbReference>
<dbReference type="PROSITE" id="PS50086">
    <property type="entry name" value="TBC_RABGAP"/>
    <property type="match status" value="1"/>
</dbReference>
<protein>
    <submittedName>
        <fullName evidence="3">Unnamed protein product</fullName>
    </submittedName>
</protein>